<dbReference type="Proteomes" id="UP001472677">
    <property type="component" value="Unassembled WGS sequence"/>
</dbReference>
<accession>A0ABR2F6C2</accession>
<comment type="caution">
    <text evidence="2">The sequence shown here is derived from an EMBL/GenBank/DDBJ whole genome shotgun (WGS) entry which is preliminary data.</text>
</comment>
<evidence type="ECO:0000313" key="3">
    <source>
        <dbReference type="Proteomes" id="UP001472677"/>
    </source>
</evidence>
<evidence type="ECO:0000313" key="2">
    <source>
        <dbReference type="EMBL" id="KAK8572563.1"/>
    </source>
</evidence>
<sequence length="102" mass="11422">MIRPSFASCGGVVRNNNGCWLVGFAKFIGLCSVLDAKLWRAYLGLIEARNMGVRKVVLEMDCLEAVNLFHRLHEGLYNLLLLVHIVLGVNRDWEGAHSVRVS</sequence>
<dbReference type="EMBL" id="JBBPBM010000008">
    <property type="protein sequence ID" value="KAK8572563.1"/>
    <property type="molecule type" value="Genomic_DNA"/>
</dbReference>
<dbReference type="CDD" id="cd06222">
    <property type="entry name" value="RNase_H_like"/>
    <property type="match status" value="1"/>
</dbReference>
<dbReference type="Pfam" id="PF13456">
    <property type="entry name" value="RVT_3"/>
    <property type="match status" value="1"/>
</dbReference>
<dbReference type="InterPro" id="IPR053151">
    <property type="entry name" value="RNase_H-like"/>
</dbReference>
<gene>
    <name evidence="2" type="ORF">V6N12_028616</name>
</gene>
<keyword evidence="3" id="KW-1185">Reference proteome</keyword>
<organism evidence="2 3">
    <name type="scientific">Hibiscus sabdariffa</name>
    <name type="common">roselle</name>
    <dbReference type="NCBI Taxonomy" id="183260"/>
    <lineage>
        <taxon>Eukaryota</taxon>
        <taxon>Viridiplantae</taxon>
        <taxon>Streptophyta</taxon>
        <taxon>Embryophyta</taxon>
        <taxon>Tracheophyta</taxon>
        <taxon>Spermatophyta</taxon>
        <taxon>Magnoliopsida</taxon>
        <taxon>eudicotyledons</taxon>
        <taxon>Gunneridae</taxon>
        <taxon>Pentapetalae</taxon>
        <taxon>rosids</taxon>
        <taxon>malvids</taxon>
        <taxon>Malvales</taxon>
        <taxon>Malvaceae</taxon>
        <taxon>Malvoideae</taxon>
        <taxon>Hibiscus</taxon>
    </lineage>
</organism>
<dbReference type="PANTHER" id="PTHR47723:SF19">
    <property type="entry name" value="POLYNUCLEOTIDYL TRANSFERASE, RIBONUCLEASE H-LIKE SUPERFAMILY PROTEIN"/>
    <property type="match status" value="1"/>
</dbReference>
<protein>
    <recommendedName>
        <fullName evidence="1">RNase H type-1 domain-containing protein</fullName>
    </recommendedName>
</protein>
<name>A0ABR2F6C2_9ROSI</name>
<proteinExistence type="predicted"/>
<dbReference type="InterPro" id="IPR044730">
    <property type="entry name" value="RNase_H-like_dom_plant"/>
</dbReference>
<dbReference type="InterPro" id="IPR002156">
    <property type="entry name" value="RNaseH_domain"/>
</dbReference>
<dbReference type="PANTHER" id="PTHR47723">
    <property type="entry name" value="OS05G0353850 PROTEIN"/>
    <property type="match status" value="1"/>
</dbReference>
<feature type="domain" description="RNase H type-1" evidence="1">
    <location>
        <begin position="7"/>
        <end position="73"/>
    </location>
</feature>
<reference evidence="2 3" key="1">
    <citation type="journal article" date="2024" name="G3 (Bethesda)">
        <title>Genome assembly of Hibiscus sabdariffa L. provides insights into metabolisms of medicinal natural products.</title>
        <authorList>
            <person name="Kim T."/>
        </authorList>
    </citation>
    <scope>NUCLEOTIDE SEQUENCE [LARGE SCALE GENOMIC DNA]</scope>
    <source>
        <strain evidence="2">TK-2024</strain>
        <tissue evidence="2">Old leaves</tissue>
    </source>
</reference>
<evidence type="ECO:0000259" key="1">
    <source>
        <dbReference type="Pfam" id="PF13456"/>
    </source>
</evidence>